<dbReference type="EMBL" id="SPOI01000010">
    <property type="protein sequence ID" value="TIB42167.1"/>
    <property type="molecule type" value="Genomic_DNA"/>
</dbReference>
<feature type="compositionally biased region" description="Basic and acidic residues" evidence="1">
    <location>
        <begin position="67"/>
        <end position="97"/>
    </location>
</feature>
<dbReference type="OrthoDB" id="10479349at2759"/>
<dbReference type="Proteomes" id="UP000306954">
    <property type="component" value="Unassembled WGS sequence"/>
</dbReference>
<sequence>MGDVTNPDNKYFPAIIVAIIVGILLFLMLVMWGVQQYVKRTPKHHKDSQSYYPDNFYRGFNKRKPNTRRENVEEVVEKGSDGSEHSKDSAIDLEQRLPRPLPRIKTDNNYLPRPETLYSPTRPNSTLLLDEFVAPLFGNNNNHSQSNLLRSSQNSHDEIH</sequence>
<feature type="transmembrane region" description="Helical" evidence="2">
    <location>
        <begin position="12"/>
        <end position="34"/>
    </location>
</feature>
<evidence type="ECO:0000256" key="1">
    <source>
        <dbReference type="SAM" id="MobiDB-lite"/>
    </source>
</evidence>
<organism evidence="3 5">
    <name type="scientific">Wallemia ichthyophaga</name>
    <dbReference type="NCBI Taxonomy" id="245174"/>
    <lineage>
        <taxon>Eukaryota</taxon>
        <taxon>Fungi</taxon>
        <taxon>Dikarya</taxon>
        <taxon>Basidiomycota</taxon>
        <taxon>Wallemiomycotina</taxon>
        <taxon>Wallemiomycetes</taxon>
        <taxon>Wallemiales</taxon>
        <taxon>Wallemiaceae</taxon>
        <taxon>Wallemia</taxon>
    </lineage>
</organism>
<reference evidence="5 6" key="1">
    <citation type="submission" date="2019-03" db="EMBL/GenBank/DDBJ databases">
        <title>Sequencing 23 genomes of Wallemia ichthyophaga.</title>
        <authorList>
            <person name="Gostincar C."/>
        </authorList>
    </citation>
    <scope>NUCLEOTIDE SEQUENCE [LARGE SCALE GENOMIC DNA]</scope>
    <source>
        <strain evidence="4 6">EXF-6200</strain>
        <strain evidence="3 5">EXF-8621</strain>
    </source>
</reference>
<dbReference type="EMBL" id="SPOF01000024">
    <property type="protein sequence ID" value="TIB11343.1"/>
    <property type="molecule type" value="Genomic_DNA"/>
</dbReference>
<proteinExistence type="predicted"/>
<dbReference type="AlphaFoldDB" id="A0A4T0KMN3"/>
<keyword evidence="2" id="KW-0472">Membrane</keyword>
<gene>
    <name evidence="4" type="ORF">E3P86_00476</name>
    <name evidence="3" type="ORF">E3P90_02462</name>
</gene>
<keyword evidence="2" id="KW-0812">Transmembrane</keyword>
<evidence type="ECO:0000313" key="4">
    <source>
        <dbReference type="EMBL" id="TIB42167.1"/>
    </source>
</evidence>
<evidence type="ECO:0000313" key="3">
    <source>
        <dbReference type="EMBL" id="TIB11343.1"/>
    </source>
</evidence>
<feature type="region of interest" description="Disordered" evidence="1">
    <location>
        <begin position="140"/>
        <end position="160"/>
    </location>
</feature>
<name>A0A4T0KMN3_WALIC</name>
<keyword evidence="2" id="KW-1133">Transmembrane helix</keyword>
<evidence type="ECO:0000256" key="2">
    <source>
        <dbReference type="SAM" id="Phobius"/>
    </source>
</evidence>
<evidence type="ECO:0000313" key="5">
    <source>
        <dbReference type="Proteomes" id="UP000306954"/>
    </source>
</evidence>
<comment type="caution">
    <text evidence="3">The sequence shown here is derived from an EMBL/GenBank/DDBJ whole genome shotgun (WGS) entry which is preliminary data.</text>
</comment>
<protein>
    <submittedName>
        <fullName evidence="3">Uncharacterized protein</fullName>
    </submittedName>
</protein>
<feature type="compositionally biased region" description="Low complexity" evidence="1">
    <location>
        <begin position="140"/>
        <end position="154"/>
    </location>
</feature>
<accession>A0A4T0KMN3</accession>
<dbReference type="OMA" id="NSHDEIH"/>
<dbReference type="Proteomes" id="UP000310689">
    <property type="component" value="Unassembled WGS sequence"/>
</dbReference>
<evidence type="ECO:0000313" key="6">
    <source>
        <dbReference type="Proteomes" id="UP000310689"/>
    </source>
</evidence>
<feature type="region of interest" description="Disordered" evidence="1">
    <location>
        <begin position="58"/>
        <end position="122"/>
    </location>
</feature>